<gene>
    <name evidence="3" type="primary">LOC101586003</name>
</gene>
<evidence type="ECO:0000313" key="3">
    <source>
        <dbReference type="RefSeq" id="XP_004634732.1"/>
    </source>
</evidence>
<evidence type="ECO:0000313" key="2">
    <source>
        <dbReference type="Proteomes" id="UP000515203"/>
    </source>
</evidence>
<reference evidence="3" key="1">
    <citation type="submission" date="2025-08" db="UniProtKB">
        <authorList>
            <consortium name="RefSeq"/>
        </authorList>
    </citation>
    <scope>IDENTIFICATION</scope>
</reference>
<dbReference type="Pfam" id="PF05461">
    <property type="entry name" value="ApoL"/>
    <property type="match status" value="1"/>
</dbReference>
<dbReference type="PANTHER" id="PTHR14096:SF27">
    <property type="entry name" value="APOLIPOPROTEIN L2"/>
    <property type="match status" value="1"/>
</dbReference>
<dbReference type="Gene3D" id="1.20.1170.10">
    <property type="match status" value="1"/>
</dbReference>
<protein>
    <submittedName>
        <fullName evidence="3">Apolipoprotein L3-like</fullName>
    </submittedName>
</protein>
<dbReference type="GO" id="GO:0005576">
    <property type="term" value="C:extracellular region"/>
    <property type="evidence" value="ECO:0007669"/>
    <property type="project" value="InterPro"/>
</dbReference>
<dbReference type="GO" id="GO:0008289">
    <property type="term" value="F:lipid binding"/>
    <property type="evidence" value="ECO:0007669"/>
    <property type="project" value="InterPro"/>
</dbReference>
<dbReference type="RefSeq" id="XP_004634732.1">
    <property type="nucleotide sequence ID" value="XM_004634675.2"/>
</dbReference>
<dbReference type="InterPro" id="IPR008405">
    <property type="entry name" value="ApoL"/>
</dbReference>
<dbReference type="AlphaFoldDB" id="A0A6P3FD56"/>
<name>A0A6P3FD56_OCTDE</name>
<dbReference type="OrthoDB" id="6363454at2759"/>
<evidence type="ECO:0000256" key="1">
    <source>
        <dbReference type="ARBA" id="ARBA00010090"/>
    </source>
</evidence>
<sequence>MDFIEEVIECILNVMSPDELQKLVAYDKVWKMFTEEAGLSRDEAKKLYDYLKKFAANSTTEDKKRFQEEIRAGKQLLKVAPKVKAEIESCSQKLCALAERVDKVHKGCTVSSVVTSSVGAASGVMNILGLTLAPFTAGGSLLLSAAGTGLGVVTAVSGITTTTVEHLDKSLAKAEAELILSTSEDNLKRLLGFSGKIILKLSENIMKFKMKMEDLVKTIHALRRAQDNCALARNAIRFTTTGGLSANRAAEVQRAFGDTPLSMTKGARIGGAVLEGLSLGMNVYFIVKDSMHLHEGAKAPLAEKLRQKAQEMKQAFVALNEILQFCC</sequence>
<dbReference type="GO" id="GO:0016020">
    <property type="term" value="C:membrane"/>
    <property type="evidence" value="ECO:0007669"/>
    <property type="project" value="TreeGrafter"/>
</dbReference>
<proteinExistence type="inferred from homology"/>
<comment type="similarity">
    <text evidence="1">Belongs to the apolipoprotein L family.</text>
</comment>
<dbReference type="GeneID" id="101586003"/>
<keyword evidence="2" id="KW-1185">Reference proteome</keyword>
<accession>A0A6P3FD56</accession>
<dbReference type="GO" id="GO:0006869">
    <property type="term" value="P:lipid transport"/>
    <property type="evidence" value="ECO:0007669"/>
    <property type="project" value="InterPro"/>
</dbReference>
<dbReference type="GO" id="GO:0042157">
    <property type="term" value="P:lipoprotein metabolic process"/>
    <property type="evidence" value="ECO:0007669"/>
    <property type="project" value="InterPro"/>
</dbReference>
<dbReference type="Proteomes" id="UP000515203">
    <property type="component" value="Unplaced"/>
</dbReference>
<organism evidence="2 3">
    <name type="scientific">Octodon degus</name>
    <name type="common">Degu</name>
    <name type="synonym">Sciurus degus</name>
    <dbReference type="NCBI Taxonomy" id="10160"/>
    <lineage>
        <taxon>Eukaryota</taxon>
        <taxon>Metazoa</taxon>
        <taxon>Chordata</taxon>
        <taxon>Craniata</taxon>
        <taxon>Vertebrata</taxon>
        <taxon>Euteleostomi</taxon>
        <taxon>Mammalia</taxon>
        <taxon>Eutheria</taxon>
        <taxon>Euarchontoglires</taxon>
        <taxon>Glires</taxon>
        <taxon>Rodentia</taxon>
        <taxon>Hystricomorpha</taxon>
        <taxon>Octodontidae</taxon>
        <taxon>Octodon</taxon>
    </lineage>
</organism>
<dbReference type="InParanoid" id="A0A6P3FD56"/>
<dbReference type="PANTHER" id="PTHR14096">
    <property type="entry name" value="APOLIPOPROTEIN L"/>
    <property type="match status" value="1"/>
</dbReference>